<accession>A0A2Z4INX0</accession>
<dbReference type="OrthoDB" id="1287238at2"/>
<evidence type="ECO:0000313" key="2">
    <source>
        <dbReference type="Proteomes" id="UP000248688"/>
    </source>
</evidence>
<organism evidence="1 2">
    <name type="scientific">Echinicola strongylocentroti</name>
    <dbReference type="NCBI Taxonomy" id="1795355"/>
    <lineage>
        <taxon>Bacteria</taxon>
        <taxon>Pseudomonadati</taxon>
        <taxon>Bacteroidota</taxon>
        <taxon>Cytophagia</taxon>
        <taxon>Cytophagales</taxon>
        <taxon>Cyclobacteriaceae</taxon>
        <taxon>Echinicola</taxon>
    </lineage>
</organism>
<dbReference type="Proteomes" id="UP000248688">
    <property type="component" value="Chromosome"/>
</dbReference>
<dbReference type="RefSeq" id="WP_112785823.1">
    <property type="nucleotide sequence ID" value="NZ_CP030041.1"/>
</dbReference>
<gene>
    <name evidence="1" type="ORF">DN752_21145</name>
</gene>
<dbReference type="AlphaFoldDB" id="A0A2Z4INX0"/>
<keyword evidence="2" id="KW-1185">Reference proteome</keyword>
<reference evidence="1 2" key="1">
    <citation type="submission" date="2018-06" db="EMBL/GenBank/DDBJ databases">
        <title>Echinicola strongylocentroti sp. nov., isolated from a sea urchin Strongylocentrotus intermedius.</title>
        <authorList>
            <person name="Bae S.S."/>
        </authorList>
    </citation>
    <scope>NUCLEOTIDE SEQUENCE [LARGE SCALE GENOMIC DNA]</scope>
    <source>
        <strain evidence="1 2">MEBiC08714</strain>
    </source>
</reference>
<evidence type="ECO:0000313" key="1">
    <source>
        <dbReference type="EMBL" id="AWW32450.1"/>
    </source>
</evidence>
<dbReference type="KEGG" id="est:DN752_21145"/>
<proteinExistence type="predicted"/>
<name>A0A2Z4INX0_9BACT</name>
<sequence length="497" mass="56716">MITVTVDDQPIDLKESTSFSIGARSPFTSPGELWGPKVYNVAARDSRRNNRVFKFSKILNNTSRVKSYPNTRIAFGDLLWKVGTMKLRDFSDVYNFSFHTDAGDIEARIKNLTLRDLDLGTDVPDMTAGNIYPAANHTFFTIKHPNFYGDRNPDYEGYVNLYNSAESRFYSNELDGGGLNKYNMVPFPFLLYVLDRVFKELGYFGISGDWTTDPNIQRVVMYNDYDLAEMDGGINVYADTITYTNHVPNISVGSFLIDVAMCFGITYKVNPVTRYVEIVKIKDWLNDQGFTNLNYRANQSYKMEPNESDGFLFKMAVPSDDELFDTAPGWLELKQGNGQEEVSTEASTLAMIDETNPNDGDWNIPNVLQTGSGSAFELDPESKTGLRFMLTDGVKQDTMGNDYPSGHYMRTGFSLRWEGTDGIVNRCYSEWMDWKSYTEYMERTVELTLVELLQLDTQRKIMIDNLKWVVDEYDASIKSGEKVNRIKTSLKLYSIKL</sequence>
<protein>
    <submittedName>
        <fullName evidence="1">Uncharacterized protein</fullName>
    </submittedName>
</protein>
<dbReference type="EMBL" id="CP030041">
    <property type="protein sequence ID" value="AWW32450.1"/>
    <property type="molecule type" value="Genomic_DNA"/>
</dbReference>